<dbReference type="Pfam" id="PF02872">
    <property type="entry name" value="5_nucleotid_C"/>
    <property type="match status" value="1"/>
</dbReference>
<evidence type="ECO:0000256" key="2">
    <source>
        <dbReference type="RuleBase" id="RU362119"/>
    </source>
</evidence>
<comment type="caution">
    <text evidence="5">The sequence shown here is derived from an EMBL/GenBank/DDBJ whole genome shotgun (WGS) entry which is preliminary data.</text>
</comment>
<dbReference type="SUPFAM" id="SSF56300">
    <property type="entry name" value="Metallo-dependent phosphatases"/>
    <property type="match status" value="1"/>
</dbReference>
<dbReference type="RefSeq" id="WP_281837178.1">
    <property type="nucleotide sequence ID" value="NZ_BSDY01000019.1"/>
</dbReference>
<dbReference type="PANTHER" id="PTHR11575">
    <property type="entry name" value="5'-NUCLEOTIDASE-RELATED"/>
    <property type="match status" value="1"/>
</dbReference>
<feature type="signal peptide" evidence="2">
    <location>
        <begin position="1"/>
        <end position="20"/>
    </location>
</feature>
<dbReference type="GO" id="GO:0016787">
    <property type="term" value="F:hydrolase activity"/>
    <property type="evidence" value="ECO:0007669"/>
    <property type="project" value="UniProtKB-KW"/>
</dbReference>
<dbReference type="GO" id="GO:0030288">
    <property type="term" value="C:outer membrane-bounded periplasmic space"/>
    <property type="evidence" value="ECO:0007669"/>
    <property type="project" value="TreeGrafter"/>
</dbReference>
<feature type="domain" description="Calcineurin-like phosphoesterase" evidence="3">
    <location>
        <begin position="25"/>
        <end position="249"/>
    </location>
</feature>
<dbReference type="AlphaFoldDB" id="A0A9W6LPA9"/>
<dbReference type="GO" id="GO:0009166">
    <property type="term" value="P:nucleotide catabolic process"/>
    <property type="evidence" value="ECO:0007669"/>
    <property type="project" value="InterPro"/>
</dbReference>
<dbReference type="PRINTS" id="PR01607">
    <property type="entry name" value="APYRASEFAMLY"/>
</dbReference>
<feature type="chain" id="PRO_5041019197" evidence="2">
    <location>
        <begin position="21"/>
        <end position="594"/>
    </location>
</feature>
<keyword evidence="2" id="KW-0547">Nucleotide-binding</keyword>
<keyword evidence="1 2" id="KW-0732">Signal</keyword>
<evidence type="ECO:0000313" key="5">
    <source>
        <dbReference type="EMBL" id="GLI57528.1"/>
    </source>
</evidence>
<evidence type="ECO:0000313" key="6">
    <source>
        <dbReference type="Proteomes" id="UP001144471"/>
    </source>
</evidence>
<sequence>MRKIYTLLFSLMALTASIFAREVDIKILASSDVHGRISPWDYSTDTENYSGGFSQISTLMDEYRDENKNVILLDLGDAIQDNSIEKFNSIYFAENFHPVMRIYNEIGYDFIVPGNHEFNFGMEFLDKAYSQYNGKVLATNLYRDNGEHYYTPSAVVEKDGVKIGIIGATTPMTVKFEEDTDNLDGVEYREIISEIRKEVANLQKQGVDAIVLAGHLGIENENNITNTGLSDIAKEIPEIDLMLGGHAHKEASEVVVNGTPITMPYKYGKDISVATLKFDVNKKGTELTSKETETVSVKGVKSDKAVEKLYERFHNMLREEANIVVGETKRDLVPADEFRGIPAIHTVDSGLSTLFGKVGFYFSDADVIALSVDQDKARLDKGPIKVKDINFNYRYTGGDITVYEVTGKDLKKYLEWSAGFFNTLKEGDLILSFDLDRRSEKYATFDFAKGVTYDIDIREEAGNRIKDLTLNNGTPVKEDTIIKLGMNSYRMDRMLGAGGPLEGSTTVKKLWASKEAYGLKDGTIRYMTMKYIREAKNGVIEGEAANNWKIIGLPDSEDAHLAKKLLNEGKIQLHTKGRATNIRSINVDDIKKFK</sequence>
<feature type="domain" description="5'-Nucleotidase C-terminal" evidence="4">
    <location>
        <begin position="346"/>
        <end position="491"/>
    </location>
</feature>
<dbReference type="InterPro" id="IPR006179">
    <property type="entry name" value="5_nucleotidase/apyrase"/>
</dbReference>
<dbReference type="SUPFAM" id="SSF55816">
    <property type="entry name" value="5'-nucleotidase (syn. UDP-sugar hydrolase), C-terminal domain"/>
    <property type="match status" value="1"/>
</dbReference>
<dbReference type="Gene3D" id="3.60.21.10">
    <property type="match status" value="1"/>
</dbReference>
<evidence type="ECO:0000259" key="4">
    <source>
        <dbReference type="Pfam" id="PF02872"/>
    </source>
</evidence>
<dbReference type="GO" id="GO:0000166">
    <property type="term" value="F:nucleotide binding"/>
    <property type="evidence" value="ECO:0007669"/>
    <property type="project" value="UniProtKB-KW"/>
</dbReference>
<dbReference type="PANTHER" id="PTHR11575:SF6">
    <property type="entry name" value="2',3'-CYCLIC-NUCLEOTIDE 2'-PHOSPHODIESTERASE_3'-NUCLEOTIDASE"/>
    <property type="match status" value="1"/>
</dbReference>
<proteinExistence type="inferred from homology"/>
<dbReference type="InterPro" id="IPR029052">
    <property type="entry name" value="Metallo-depent_PP-like"/>
</dbReference>
<accession>A0A9W6LPA9</accession>
<evidence type="ECO:0000259" key="3">
    <source>
        <dbReference type="Pfam" id="PF00149"/>
    </source>
</evidence>
<dbReference type="Proteomes" id="UP001144471">
    <property type="component" value="Unassembled WGS sequence"/>
</dbReference>
<reference evidence="5" key="1">
    <citation type="submission" date="2022-12" db="EMBL/GenBank/DDBJ databases">
        <title>Reference genome sequencing for broad-spectrum identification of bacterial and archaeal isolates by mass spectrometry.</title>
        <authorList>
            <person name="Sekiguchi Y."/>
            <person name="Tourlousse D.M."/>
        </authorList>
    </citation>
    <scope>NUCLEOTIDE SEQUENCE</scope>
    <source>
        <strain evidence="5">10succ1</strain>
    </source>
</reference>
<dbReference type="Pfam" id="PF00149">
    <property type="entry name" value="Metallophos"/>
    <property type="match status" value="1"/>
</dbReference>
<dbReference type="EMBL" id="BSDY01000019">
    <property type="protein sequence ID" value="GLI57528.1"/>
    <property type="molecule type" value="Genomic_DNA"/>
</dbReference>
<keyword evidence="2" id="KW-0378">Hydrolase</keyword>
<dbReference type="InterPro" id="IPR004843">
    <property type="entry name" value="Calcineurin-like_PHP"/>
</dbReference>
<protein>
    <submittedName>
        <fullName evidence="5">2',3'-cyclic-nucleotide 2'-phosphodiesterase</fullName>
    </submittedName>
</protein>
<dbReference type="InterPro" id="IPR036907">
    <property type="entry name" value="5'-Nucleotdase_C_sf"/>
</dbReference>
<gene>
    <name evidence="5" type="ORF">PM10SUCC1_30420</name>
</gene>
<organism evidence="5 6">
    <name type="scientific">Propionigenium maris DSM 9537</name>
    <dbReference type="NCBI Taxonomy" id="1123000"/>
    <lineage>
        <taxon>Bacteria</taxon>
        <taxon>Fusobacteriati</taxon>
        <taxon>Fusobacteriota</taxon>
        <taxon>Fusobacteriia</taxon>
        <taxon>Fusobacteriales</taxon>
        <taxon>Fusobacteriaceae</taxon>
        <taxon>Propionigenium</taxon>
    </lineage>
</organism>
<comment type="similarity">
    <text evidence="2">Belongs to the 5'-nucleotidase family.</text>
</comment>
<dbReference type="InterPro" id="IPR008334">
    <property type="entry name" value="5'-Nucleotdase_C"/>
</dbReference>
<evidence type="ECO:0000256" key="1">
    <source>
        <dbReference type="ARBA" id="ARBA00022729"/>
    </source>
</evidence>
<keyword evidence="6" id="KW-1185">Reference proteome</keyword>
<dbReference type="Gene3D" id="3.90.780.10">
    <property type="entry name" value="5'-Nucleotidase, C-terminal domain"/>
    <property type="match status" value="1"/>
</dbReference>
<name>A0A9W6LPA9_9FUSO</name>